<feature type="domain" description="PAS" evidence="10">
    <location>
        <begin position="117"/>
        <end position="161"/>
    </location>
</feature>
<dbReference type="FunFam" id="3.40.50.300:FF:000006">
    <property type="entry name" value="DNA-binding transcriptional regulator NtrC"/>
    <property type="match status" value="1"/>
</dbReference>
<evidence type="ECO:0000259" key="11">
    <source>
        <dbReference type="PROSITE" id="PS50113"/>
    </source>
</evidence>
<keyword evidence="1" id="KW-0547">Nucleotide-binding</keyword>
<dbReference type="InterPro" id="IPR000014">
    <property type="entry name" value="PAS"/>
</dbReference>
<evidence type="ECO:0000256" key="3">
    <source>
        <dbReference type="ARBA" id="ARBA00022840"/>
    </source>
</evidence>
<dbReference type="Pfam" id="PF25601">
    <property type="entry name" value="AAA_lid_14"/>
    <property type="match status" value="1"/>
</dbReference>
<dbReference type="GO" id="GO:0003677">
    <property type="term" value="F:DNA binding"/>
    <property type="evidence" value="ECO:0007669"/>
    <property type="project" value="UniProtKB-KW"/>
</dbReference>
<dbReference type="SUPFAM" id="SSF52540">
    <property type="entry name" value="P-loop containing nucleoside triphosphate hydrolases"/>
    <property type="match status" value="1"/>
</dbReference>
<dbReference type="PANTHER" id="PTHR32071:SF57">
    <property type="entry name" value="C4-DICARBOXYLATE TRANSPORT TRANSCRIPTIONAL REGULATORY PROTEIN DCTD"/>
    <property type="match status" value="1"/>
</dbReference>
<name>A0A1H3W0N4_9BACI</name>
<evidence type="ECO:0000259" key="10">
    <source>
        <dbReference type="PROSITE" id="PS50112"/>
    </source>
</evidence>
<dbReference type="AlphaFoldDB" id="A0A1H3W0N4"/>
<dbReference type="OrthoDB" id="9771372at2"/>
<dbReference type="Pfam" id="PF13426">
    <property type="entry name" value="PAS_9"/>
    <property type="match status" value="1"/>
</dbReference>
<evidence type="ECO:0000256" key="6">
    <source>
        <dbReference type="ARBA" id="ARBA00023163"/>
    </source>
</evidence>
<dbReference type="InterPro" id="IPR000700">
    <property type="entry name" value="PAS-assoc_C"/>
</dbReference>
<dbReference type="SMART" id="SM00382">
    <property type="entry name" value="AAA"/>
    <property type="match status" value="1"/>
</dbReference>
<reference evidence="12 13" key="1">
    <citation type="submission" date="2016-10" db="EMBL/GenBank/DDBJ databases">
        <authorList>
            <person name="de Groot N.N."/>
        </authorList>
    </citation>
    <scope>NUCLEOTIDE SEQUENCE [LARGE SCALE GENOMIC DNA]</scope>
    <source>
        <strain evidence="12 13">CCM7597</strain>
    </source>
</reference>
<dbReference type="Gene3D" id="3.30.450.20">
    <property type="entry name" value="PAS domain"/>
    <property type="match status" value="1"/>
</dbReference>
<evidence type="ECO:0000256" key="7">
    <source>
        <dbReference type="ARBA" id="ARBA00029500"/>
    </source>
</evidence>
<dbReference type="InterPro" id="IPR027417">
    <property type="entry name" value="P-loop_NTPase"/>
</dbReference>
<evidence type="ECO:0000256" key="5">
    <source>
        <dbReference type="ARBA" id="ARBA00023125"/>
    </source>
</evidence>
<keyword evidence="6" id="KW-0804">Transcription</keyword>
<dbReference type="Pfam" id="PF18024">
    <property type="entry name" value="HTH_50"/>
    <property type="match status" value="1"/>
</dbReference>
<dbReference type="STRING" id="571932.SAMN05421743_101248"/>
<dbReference type="Proteomes" id="UP000198584">
    <property type="component" value="Unassembled WGS sequence"/>
</dbReference>
<accession>A0A1H3W0N4</accession>
<keyword evidence="3" id="KW-0067">ATP-binding</keyword>
<dbReference type="CDD" id="cd00130">
    <property type="entry name" value="PAS"/>
    <property type="match status" value="1"/>
</dbReference>
<gene>
    <name evidence="12" type="ORF">SAMN05421743_101248</name>
</gene>
<dbReference type="PANTHER" id="PTHR32071">
    <property type="entry name" value="TRANSCRIPTIONAL REGULATORY PROTEIN"/>
    <property type="match status" value="1"/>
</dbReference>
<evidence type="ECO:0000256" key="2">
    <source>
        <dbReference type="ARBA" id="ARBA00022797"/>
    </source>
</evidence>
<dbReference type="Gene3D" id="3.40.50.300">
    <property type="entry name" value="P-loop containing nucleotide triphosphate hydrolases"/>
    <property type="match status" value="1"/>
</dbReference>
<evidence type="ECO:0000313" key="12">
    <source>
        <dbReference type="EMBL" id="SDZ80004.1"/>
    </source>
</evidence>
<dbReference type="Pfam" id="PF00158">
    <property type="entry name" value="Sigma54_activat"/>
    <property type="match status" value="1"/>
</dbReference>
<keyword evidence="8" id="KW-0175">Coiled coil</keyword>
<dbReference type="InterPro" id="IPR025943">
    <property type="entry name" value="Sigma_54_int_dom_ATP-bd_2"/>
</dbReference>
<feature type="domain" description="PAC" evidence="11">
    <location>
        <begin position="177"/>
        <end position="230"/>
    </location>
</feature>
<keyword evidence="5 12" id="KW-0238">DNA-binding</keyword>
<dbReference type="InterPro" id="IPR002078">
    <property type="entry name" value="Sigma_54_int"/>
</dbReference>
<dbReference type="SUPFAM" id="SSF46689">
    <property type="entry name" value="Homeodomain-like"/>
    <property type="match status" value="1"/>
</dbReference>
<dbReference type="RefSeq" id="WP_093041368.1">
    <property type="nucleotide sequence ID" value="NZ_FNQR01000001.1"/>
</dbReference>
<dbReference type="GO" id="GO:0005524">
    <property type="term" value="F:ATP binding"/>
    <property type="evidence" value="ECO:0007669"/>
    <property type="project" value="UniProtKB-KW"/>
</dbReference>
<proteinExistence type="predicted"/>
<dbReference type="InterPro" id="IPR025944">
    <property type="entry name" value="Sigma_54_int_dom_CS"/>
</dbReference>
<evidence type="ECO:0000256" key="8">
    <source>
        <dbReference type="SAM" id="Coils"/>
    </source>
</evidence>
<dbReference type="PROSITE" id="PS50113">
    <property type="entry name" value="PAC"/>
    <property type="match status" value="1"/>
</dbReference>
<dbReference type="InterPro" id="IPR003593">
    <property type="entry name" value="AAA+_ATPase"/>
</dbReference>
<dbReference type="PROSITE" id="PS50045">
    <property type="entry name" value="SIGMA54_INTERACT_4"/>
    <property type="match status" value="1"/>
</dbReference>
<sequence length="562" mass="64513">MAVTSSSYEEVLSSSQLSEFVEWTDRACTIVDEDGKFVQSNQLANEIITPKEIASLSIHKWECTESILKKHIQLKGVPYSCTRRKIELHNHLFYHVTFDPTDTKREIPVLNDVVGYVMDSAQEGIYITDGEGYTLKINETYSLLTDIHKQDVEGKHVSELITLGYFDSSVTAKVLKYREKVSIMQRINNERNIWLVTGIPVFDSHNHLILIINTVYDMTKLNDLQEKLKKQNVSIKKQEKEIQRLRSKIDQSSDFVAQSPAMDIIVERINRLAEVSTSALIQGETGTGKNVIAERIHSLSKRKNKPFIEVNCGAIPEQLFESELFGYKKGAFTGASGEGKKGLIEAADGGTIFLDEIGELPVNLQVKLLTVLQSKRVRRIGDVKDRHVDVRIIAATNKEPETLIKTQKLREDLYYRLSVVTLKLPPLRERKEDIYLLTKFFLDKFNERHEKKLKFAKEVFFAFEFYQWPGNIRELEHLVEQLVVLNDGPIIGTSDLSEPFQELAKPTEENRPLKEAVRAFEKSYILELWNKHKNMYTVAEMLGIHRTTLLRKAEKLGIDFTH</sequence>
<dbReference type="SUPFAM" id="SSF55785">
    <property type="entry name" value="PYP-like sensor domain (PAS domain)"/>
    <property type="match status" value="1"/>
</dbReference>
<organism evidence="12 13">
    <name type="scientific">Thalassobacillus cyri</name>
    <dbReference type="NCBI Taxonomy" id="571932"/>
    <lineage>
        <taxon>Bacteria</taxon>
        <taxon>Bacillati</taxon>
        <taxon>Bacillota</taxon>
        <taxon>Bacilli</taxon>
        <taxon>Bacillales</taxon>
        <taxon>Bacillaceae</taxon>
        <taxon>Thalassobacillus</taxon>
    </lineage>
</organism>
<feature type="coiled-coil region" evidence="8">
    <location>
        <begin position="218"/>
        <end position="255"/>
    </location>
</feature>
<keyword evidence="13" id="KW-1185">Reference proteome</keyword>
<evidence type="ECO:0000256" key="4">
    <source>
        <dbReference type="ARBA" id="ARBA00023015"/>
    </source>
</evidence>
<evidence type="ECO:0000259" key="9">
    <source>
        <dbReference type="PROSITE" id="PS50045"/>
    </source>
</evidence>
<dbReference type="Gene3D" id="1.10.8.60">
    <property type="match status" value="1"/>
</dbReference>
<dbReference type="InterPro" id="IPR058031">
    <property type="entry name" value="AAA_lid_NorR"/>
</dbReference>
<dbReference type="EMBL" id="FNQR01000001">
    <property type="protein sequence ID" value="SDZ80004.1"/>
    <property type="molecule type" value="Genomic_DNA"/>
</dbReference>
<dbReference type="Gene3D" id="1.10.10.60">
    <property type="entry name" value="Homeodomain-like"/>
    <property type="match status" value="1"/>
</dbReference>
<evidence type="ECO:0000313" key="13">
    <source>
        <dbReference type="Proteomes" id="UP000198584"/>
    </source>
</evidence>
<dbReference type="PROSITE" id="PS00688">
    <property type="entry name" value="SIGMA54_INTERACT_3"/>
    <property type="match status" value="1"/>
</dbReference>
<dbReference type="InterPro" id="IPR035965">
    <property type="entry name" value="PAS-like_dom_sf"/>
</dbReference>
<dbReference type="PROSITE" id="PS50112">
    <property type="entry name" value="PAS"/>
    <property type="match status" value="1"/>
</dbReference>
<dbReference type="GO" id="GO:0006355">
    <property type="term" value="P:regulation of DNA-templated transcription"/>
    <property type="evidence" value="ECO:0007669"/>
    <property type="project" value="InterPro"/>
</dbReference>
<dbReference type="CDD" id="cd00009">
    <property type="entry name" value="AAA"/>
    <property type="match status" value="1"/>
</dbReference>
<feature type="domain" description="Sigma-54 factor interaction" evidence="9">
    <location>
        <begin position="255"/>
        <end position="484"/>
    </location>
</feature>
<dbReference type="InterPro" id="IPR009057">
    <property type="entry name" value="Homeodomain-like_sf"/>
</dbReference>
<dbReference type="InterPro" id="IPR030828">
    <property type="entry name" value="HTH_TyrR"/>
</dbReference>
<dbReference type="PROSITE" id="PS00676">
    <property type="entry name" value="SIGMA54_INTERACT_2"/>
    <property type="match status" value="1"/>
</dbReference>
<keyword evidence="2" id="KW-0058">Aromatic hydrocarbons catabolism</keyword>
<protein>
    <recommendedName>
        <fullName evidence="7">HTH-type transcriptional regulatory protein TyrR</fullName>
    </recommendedName>
</protein>
<keyword evidence="4" id="KW-0805">Transcription regulation</keyword>
<evidence type="ECO:0000256" key="1">
    <source>
        <dbReference type="ARBA" id="ARBA00022741"/>
    </source>
</evidence>